<feature type="chain" id="PRO_5028811873" description="Alpha/beta hydrolase" evidence="2">
    <location>
        <begin position="28"/>
        <end position="218"/>
    </location>
</feature>
<dbReference type="KEGG" id="ccur:IAR63_11635"/>
<dbReference type="EMBL" id="CP060822">
    <property type="protein sequence ID" value="QNP28557.1"/>
    <property type="molecule type" value="Genomic_DNA"/>
</dbReference>
<keyword evidence="4" id="KW-1185">Reference proteome</keyword>
<dbReference type="Proteomes" id="UP000516013">
    <property type="component" value="Chromosome"/>
</dbReference>
<feature type="region of interest" description="Disordered" evidence="1">
    <location>
        <begin position="38"/>
        <end position="64"/>
    </location>
</feature>
<gene>
    <name evidence="3" type="ORF">IAR63_11635</name>
</gene>
<organism evidence="3 4">
    <name type="scientific">Cylindrospermopsis curvispora GIHE-G1</name>
    <dbReference type="NCBI Taxonomy" id="2666332"/>
    <lineage>
        <taxon>Bacteria</taxon>
        <taxon>Bacillati</taxon>
        <taxon>Cyanobacteriota</taxon>
        <taxon>Cyanophyceae</taxon>
        <taxon>Nostocales</taxon>
        <taxon>Aphanizomenonaceae</taxon>
        <taxon>Cylindrospermopsis</taxon>
    </lineage>
</organism>
<feature type="signal peptide" evidence="2">
    <location>
        <begin position="1"/>
        <end position="27"/>
    </location>
</feature>
<accession>A0A7H0EXP1</accession>
<protein>
    <recommendedName>
        <fullName evidence="5">Alpha/beta hydrolase</fullName>
    </recommendedName>
</protein>
<evidence type="ECO:0000256" key="2">
    <source>
        <dbReference type="SAM" id="SignalP"/>
    </source>
</evidence>
<dbReference type="RefSeq" id="WP_187705384.1">
    <property type="nucleotide sequence ID" value="NZ_CP060822.1"/>
</dbReference>
<name>A0A7H0EXP1_9CYAN</name>
<evidence type="ECO:0008006" key="5">
    <source>
        <dbReference type="Google" id="ProtNLM"/>
    </source>
</evidence>
<reference evidence="3 4" key="1">
    <citation type="submission" date="2020-08" db="EMBL/GenBank/DDBJ databases">
        <title>Complete genome sequence of Raphidiopsis curvispora isolated from drinking water reservoir in South Korea.</title>
        <authorList>
            <person name="Jeong J."/>
        </authorList>
    </citation>
    <scope>NUCLEOTIDE SEQUENCE [LARGE SCALE GENOMIC DNA]</scope>
    <source>
        <strain evidence="3 4">GIHE-G1</strain>
    </source>
</reference>
<evidence type="ECO:0000256" key="1">
    <source>
        <dbReference type="SAM" id="MobiDB-lite"/>
    </source>
</evidence>
<feature type="compositionally biased region" description="Polar residues" evidence="1">
    <location>
        <begin position="39"/>
        <end position="64"/>
    </location>
</feature>
<sequence>MFKIKTLIITLTFSPLIVLFHQLTSFAQVSSPDAKMVGTATSTSESSKVQEGSPVTTGIDSNPTNNQEKITVVVSANNLRELRNAIQELIPNSSDSLSASGIFSIRSSLISDGVSPLYTDTLLGLFVKVLSQLDIPGNNFSATNLNGEKLVASTNLVQDHLAEGETALILDYDNLMQVIDIYNKIVLETDDPTIIKLSRNPHFLKISKILKTLRRGTI</sequence>
<dbReference type="AlphaFoldDB" id="A0A7H0EXP1"/>
<evidence type="ECO:0000313" key="4">
    <source>
        <dbReference type="Proteomes" id="UP000516013"/>
    </source>
</evidence>
<evidence type="ECO:0000313" key="3">
    <source>
        <dbReference type="EMBL" id="QNP28557.1"/>
    </source>
</evidence>
<keyword evidence="2" id="KW-0732">Signal</keyword>
<proteinExistence type="predicted"/>